<dbReference type="GO" id="GO:0030153">
    <property type="term" value="P:bacteriocin immunity"/>
    <property type="evidence" value="ECO:0007669"/>
    <property type="project" value="UniProtKB-KW"/>
</dbReference>
<comment type="caution">
    <text evidence="3">The sequence shown here is derived from an EMBL/GenBank/DDBJ whole genome shotgun (WGS) entry which is preliminary data.</text>
</comment>
<dbReference type="SUPFAM" id="SSF109797">
    <property type="entry name" value="Bacteriocin immunity protein-like"/>
    <property type="match status" value="1"/>
</dbReference>
<dbReference type="AlphaFoldDB" id="A0AAP5KQB5"/>
<dbReference type="RefSeq" id="WP_311800316.1">
    <property type="nucleotide sequence ID" value="NZ_JARPYR010000008.1"/>
</dbReference>
<evidence type="ECO:0000313" key="5">
    <source>
        <dbReference type="Proteomes" id="UP001256547"/>
    </source>
</evidence>
<name>A0AAP5KQB5_9ENTE</name>
<accession>A0AAP5KQB5</accession>
<evidence type="ECO:0000313" key="3">
    <source>
        <dbReference type="EMBL" id="MDT2636435.1"/>
    </source>
</evidence>
<protein>
    <submittedName>
        <fullName evidence="3">Bacteriocin immunity protein</fullName>
    </submittedName>
</protein>
<dbReference type="GeneID" id="86909754"/>
<keyword evidence="1" id="KW-0079">Bacteriocin immunity</keyword>
<evidence type="ECO:0000313" key="2">
    <source>
        <dbReference type="EMBL" id="MDT2596443.1"/>
    </source>
</evidence>
<gene>
    <name evidence="3" type="ORF">P7D36_02765</name>
    <name evidence="2" type="ORF">P7D39_05300</name>
</gene>
<reference evidence="3 5" key="1">
    <citation type="submission" date="2023-03" db="EMBL/GenBank/DDBJ databases">
        <authorList>
            <person name="Shen W."/>
            <person name="Cai J."/>
        </authorList>
    </citation>
    <scope>NUCLEOTIDE SEQUENCE</scope>
    <source>
        <strain evidence="3">P55-2</strain>
        <strain evidence="2 5">P72-2</strain>
    </source>
</reference>
<dbReference type="Pfam" id="PF08951">
    <property type="entry name" value="EntA_Immun"/>
    <property type="match status" value="1"/>
</dbReference>
<dbReference type="Proteomes" id="UP001245561">
    <property type="component" value="Unassembled WGS sequence"/>
</dbReference>
<sequence>MRRDERVSQMMDQISRAYGDKQVNQHEVRKLLLENAQLLEKTEDCGLVATKICQGIAWYTLSHQHDFPKALGVLYNQLKKEAVKYDATAMSALLLPLWF</sequence>
<proteinExistence type="predicted"/>
<keyword evidence="5" id="KW-1185">Reference proteome</keyword>
<organism evidence="3 4">
    <name type="scientific">Enterococcus dongliensis</name>
    <dbReference type="NCBI Taxonomy" id="2559925"/>
    <lineage>
        <taxon>Bacteria</taxon>
        <taxon>Bacillati</taxon>
        <taxon>Bacillota</taxon>
        <taxon>Bacilli</taxon>
        <taxon>Lactobacillales</taxon>
        <taxon>Enterococcaceae</taxon>
        <taxon>Enterococcus</taxon>
    </lineage>
</organism>
<dbReference type="InterPro" id="IPR015046">
    <property type="entry name" value="LciA_Immunity-like"/>
</dbReference>
<dbReference type="EMBL" id="JARPYT010000003">
    <property type="protein sequence ID" value="MDT2636435.1"/>
    <property type="molecule type" value="Genomic_DNA"/>
</dbReference>
<dbReference type="Proteomes" id="UP001256547">
    <property type="component" value="Unassembled WGS sequence"/>
</dbReference>
<dbReference type="EMBL" id="JARPYR010000008">
    <property type="protein sequence ID" value="MDT2596443.1"/>
    <property type="molecule type" value="Genomic_DNA"/>
</dbReference>
<dbReference type="InterPro" id="IPR023130">
    <property type="entry name" value="Ta0600-like_sf"/>
</dbReference>
<dbReference type="Gene3D" id="1.20.1440.50">
    <property type="entry name" value="Ta0600-like"/>
    <property type="match status" value="1"/>
</dbReference>
<evidence type="ECO:0000313" key="4">
    <source>
        <dbReference type="Proteomes" id="UP001245561"/>
    </source>
</evidence>
<evidence type="ECO:0000256" key="1">
    <source>
        <dbReference type="ARBA" id="ARBA00023025"/>
    </source>
</evidence>